<reference evidence="2 3" key="1">
    <citation type="submission" date="2024-05" db="EMBL/GenBank/DDBJ databases">
        <title>Genetic variation in Jamaican populations of the coffee berry borer (Hypothenemus hampei).</title>
        <authorList>
            <person name="Errbii M."/>
            <person name="Myrie A."/>
        </authorList>
    </citation>
    <scope>NUCLEOTIDE SEQUENCE [LARGE SCALE GENOMIC DNA]</scope>
    <source>
        <strain evidence="2">JA-Hopewell-2020-01-JO</strain>
        <tissue evidence="2">Whole body</tissue>
    </source>
</reference>
<feature type="domain" description="MADF" evidence="1">
    <location>
        <begin position="10"/>
        <end position="108"/>
    </location>
</feature>
<protein>
    <recommendedName>
        <fullName evidence="1">MADF domain-containing protein</fullName>
    </recommendedName>
</protein>
<dbReference type="EMBL" id="JBDJPC010000006">
    <property type="protein sequence ID" value="KAL1498404.1"/>
    <property type="molecule type" value="Genomic_DNA"/>
</dbReference>
<dbReference type="Pfam" id="PF10545">
    <property type="entry name" value="MADF_DNA_bdg"/>
    <property type="match status" value="1"/>
</dbReference>
<name>A0ABD1EPJ2_HYPHA</name>
<dbReference type="InterPro" id="IPR006578">
    <property type="entry name" value="MADF-dom"/>
</dbReference>
<organism evidence="2 3">
    <name type="scientific">Hypothenemus hampei</name>
    <name type="common">Coffee berry borer</name>
    <dbReference type="NCBI Taxonomy" id="57062"/>
    <lineage>
        <taxon>Eukaryota</taxon>
        <taxon>Metazoa</taxon>
        <taxon>Ecdysozoa</taxon>
        <taxon>Arthropoda</taxon>
        <taxon>Hexapoda</taxon>
        <taxon>Insecta</taxon>
        <taxon>Pterygota</taxon>
        <taxon>Neoptera</taxon>
        <taxon>Endopterygota</taxon>
        <taxon>Coleoptera</taxon>
        <taxon>Polyphaga</taxon>
        <taxon>Cucujiformia</taxon>
        <taxon>Curculionidae</taxon>
        <taxon>Scolytinae</taxon>
        <taxon>Hypothenemus</taxon>
    </lineage>
</organism>
<dbReference type="AlphaFoldDB" id="A0ABD1EPJ2"/>
<dbReference type="SMART" id="SM00595">
    <property type="entry name" value="MADF"/>
    <property type="match status" value="1"/>
</dbReference>
<dbReference type="PANTHER" id="PTHR21505:SF12">
    <property type="entry name" value="MADF DOMAIN-CONTAINING PROTEIN-RELATED"/>
    <property type="match status" value="1"/>
</dbReference>
<comment type="caution">
    <text evidence="2">The sequence shown here is derived from an EMBL/GenBank/DDBJ whole genome shotgun (WGS) entry which is preliminary data.</text>
</comment>
<dbReference type="Proteomes" id="UP001566132">
    <property type="component" value="Unassembled WGS sequence"/>
</dbReference>
<proteinExistence type="predicted"/>
<evidence type="ECO:0000313" key="2">
    <source>
        <dbReference type="EMBL" id="KAL1498404.1"/>
    </source>
</evidence>
<evidence type="ECO:0000259" key="1">
    <source>
        <dbReference type="PROSITE" id="PS51029"/>
    </source>
</evidence>
<accession>A0ABD1EPJ2</accession>
<keyword evidence="3" id="KW-1185">Reference proteome</keyword>
<dbReference type="PROSITE" id="PS51029">
    <property type="entry name" value="MADF"/>
    <property type="match status" value="1"/>
</dbReference>
<sequence length="263" mass="30142">MSWSREQCELLIDEYQKYPCLYAVKSNLYKNKHARNKALESITSILKSIKPNVTLNEIKQKLAGLKSTFLAEHKKSLNSKVSGVGEDQIYTPSIWYYKRMMFLLEHFEIPTTIDTLTQAHDRSEMAIETPCLLVNQDIEYTAIDNVLDSTSSEEIPTTSTSQFIKNRYEPKLKRKRTVDDQQLLKGATDALATISSSFNTQIKNIASEQENKNDENDTFARFIVSKLNLITDPTIRFEVEKEIISKIYNGISRSVVSKNNIIN</sequence>
<gene>
    <name evidence="2" type="ORF">ABEB36_009210</name>
</gene>
<dbReference type="PANTHER" id="PTHR21505">
    <property type="entry name" value="MADF DOMAIN-CONTAINING PROTEIN-RELATED"/>
    <property type="match status" value="1"/>
</dbReference>
<evidence type="ECO:0000313" key="3">
    <source>
        <dbReference type="Proteomes" id="UP001566132"/>
    </source>
</evidence>